<dbReference type="Gramene" id="ESQ51049">
    <property type="protein sequence ID" value="ESQ51049"/>
    <property type="gene ID" value="EUTSA_v10022952mg"/>
</dbReference>
<name>V4M4C5_EUTSA</name>
<accession>V4M4C5</accession>
<evidence type="ECO:0000313" key="2">
    <source>
        <dbReference type="EMBL" id="ESQ51049.1"/>
    </source>
</evidence>
<dbReference type="EMBL" id="KI517392">
    <property type="protein sequence ID" value="ESQ51049.1"/>
    <property type="molecule type" value="Genomic_DNA"/>
</dbReference>
<sequence length="69" mass="7644">MCLGGYGAEETGHLDHLTTIHRRVLGANFHVPAGWKGFCLKHCDKVRGIPDRIPKSPPPSRRLSKGKNK</sequence>
<reference evidence="2 3" key="1">
    <citation type="journal article" date="2013" name="Front. Plant Sci.">
        <title>The Reference Genome of the Halophytic Plant Eutrema salsugineum.</title>
        <authorList>
            <person name="Yang R."/>
            <person name="Jarvis D.E."/>
            <person name="Chen H."/>
            <person name="Beilstein M.A."/>
            <person name="Grimwood J."/>
            <person name="Jenkins J."/>
            <person name="Shu S."/>
            <person name="Prochnik S."/>
            <person name="Xin M."/>
            <person name="Ma C."/>
            <person name="Schmutz J."/>
            <person name="Wing R.A."/>
            <person name="Mitchell-Olds T."/>
            <person name="Schumaker K.S."/>
            <person name="Wang X."/>
        </authorList>
    </citation>
    <scope>NUCLEOTIDE SEQUENCE [LARGE SCALE GENOMIC DNA]</scope>
</reference>
<protein>
    <submittedName>
        <fullName evidence="2">Uncharacterized protein</fullName>
    </submittedName>
</protein>
<gene>
    <name evidence="2" type="ORF">EUTSA_v10022952mg</name>
</gene>
<dbReference type="KEGG" id="eus:EUTSA_v10022952mg"/>
<keyword evidence="3" id="KW-1185">Reference proteome</keyword>
<evidence type="ECO:0000313" key="3">
    <source>
        <dbReference type="Proteomes" id="UP000030689"/>
    </source>
</evidence>
<feature type="region of interest" description="Disordered" evidence="1">
    <location>
        <begin position="50"/>
        <end position="69"/>
    </location>
</feature>
<proteinExistence type="predicted"/>
<organism evidence="2 3">
    <name type="scientific">Eutrema salsugineum</name>
    <name type="common">Saltwater cress</name>
    <name type="synonym">Sisymbrium salsugineum</name>
    <dbReference type="NCBI Taxonomy" id="72664"/>
    <lineage>
        <taxon>Eukaryota</taxon>
        <taxon>Viridiplantae</taxon>
        <taxon>Streptophyta</taxon>
        <taxon>Embryophyta</taxon>
        <taxon>Tracheophyta</taxon>
        <taxon>Spermatophyta</taxon>
        <taxon>Magnoliopsida</taxon>
        <taxon>eudicotyledons</taxon>
        <taxon>Gunneridae</taxon>
        <taxon>Pentapetalae</taxon>
        <taxon>rosids</taxon>
        <taxon>malvids</taxon>
        <taxon>Brassicales</taxon>
        <taxon>Brassicaceae</taxon>
        <taxon>Eutremeae</taxon>
        <taxon>Eutrema</taxon>
    </lineage>
</organism>
<dbReference type="Proteomes" id="UP000030689">
    <property type="component" value="Unassembled WGS sequence"/>
</dbReference>
<evidence type="ECO:0000256" key="1">
    <source>
        <dbReference type="SAM" id="MobiDB-lite"/>
    </source>
</evidence>
<dbReference type="AlphaFoldDB" id="V4M4C5"/>